<gene>
    <name evidence="6" type="primary">Smtn_0</name>
    <name evidence="6" type="ORF">COCCOC_R10282</name>
</gene>
<evidence type="ECO:0000313" key="7">
    <source>
        <dbReference type="Proteomes" id="UP000525205"/>
    </source>
</evidence>
<dbReference type="InterPro" id="IPR001715">
    <property type="entry name" value="CH_dom"/>
</dbReference>
<keyword evidence="1" id="KW-0597">Phosphoprotein</keyword>
<feature type="compositionally biased region" description="Basic and acidic residues" evidence="4">
    <location>
        <begin position="116"/>
        <end position="133"/>
    </location>
</feature>
<proteinExistence type="inferred from homology"/>
<feature type="non-terminal residue" evidence="6">
    <location>
        <position position="1"/>
    </location>
</feature>
<evidence type="ECO:0000256" key="1">
    <source>
        <dbReference type="ARBA" id="ARBA00022553"/>
    </source>
</evidence>
<keyword evidence="2" id="KW-0175">Coiled coil</keyword>
<dbReference type="Pfam" id="PF00307">
    <property type="entry name" value="CH"/>
    <property type="match status" value="1"/>
</dbReference>
<dbReference type="InterPro" id="IPR050540">
    <property type="entry name" value="F-actin_Monoox_Mical"/>
</dbReference>
<dbReference type="EMBL" id="VWPP01001118">
    <property type="protein sequence ID" value="NXE84868.1"/>
    <property type="molecule type" value="Genomic_DNA"/>
</dbReference>
<dbReference type="Pfam" id="PF12510">
    <property type="entry name" value="Smoothelin"/>
    <property type="match status" value="1"/>
</dbReference>
<dbReference type="CDD" id="cd21259">
    <property type="entry name" value="CH_SMTNB"/>
    <property type="match status" value="1"/>
</dbReference>
<comment type="caution">
    <text evidence="6">The sequence shown here is derived from an EMBL/GenBank/DDBJ whole genome shotgun (WGS) entry which is preliminary data.</text>
</comment>
<sequence length="437" mass="49028">VPLAPLAEVTLGLRSTPIRITTIPSSGSGVCSISSVSSNVTKMEPEVVEQPQALRLEPELPNGMEKVQVRELERKSKLNVEELNRIEDEDVLDKMLDRTTDFEERRLIRNAMRELRQRKRDQREKERDQRLQEARSQATAGRGHTTETTTTQSTQSADGSARSTVTKTERLVQSSDGTKTSRTTTMESSYVKRLDNGNSTFVQTKSSYSSSSKKTGSIFDREDESASRQSSLAALERRQAEKKKELMKAQSLPKTSASQARKAMMEKLQKEGGSSPNPAVARAAVQRSSSFGVPNANSIKQMLLDWCRAKTRGYEVSAASSPCPQGWSLCPSVTVLPSQHVDIQNFSSSWSDGMAFCALVHNFFPEAFDYSQLTPQDRRHNFEVAFSSAEKHADCPQLLDVEDMVRMREPDWKCVYTYIQEFYRCLVQKGLVKTKKS</sequence>
<evidence type="ECO:0000313" key="6">
    <source>
        <dbReference type="EMBL" id="NXE84868.1"/>
    </source>
</evidence>
<feature type="region of interest" description="Disordered" evidence="4">
    <location>
        <begin position="116"/>
        <end position="279"/>
    </location>
</feature>
<feature type="compositionally biased region" description="Low complexity" evidence="4">
    <location>
        <begin position="146"/>
        <end position="156"/>
    </location>
</feature>
<feature type="compositionally biased region" description="Polar residues" evidence="4">
    <location>
        <begin position="157"/>
        <end position="188"/>
    </location>
</feature>
<reference evidence="6 7" key="1">
    <citation type="submission" date="2019-09" db="EMBL/GenBank/DDBJ databases">
        <title>Bird 10,000 Genomes (B10K) Project - Family phase.</title>
        <authorList>
            <person name="Zhang G."/>
        </authorList>
    </citation>
    <scope>NUCLEOTIDE SEQUENCE [LARGE SCALE GENOMIC DNA]</scope>
    <source>
        <strain evidence="6">B10K-CU-031-03</strain>
        <tissue evidence="6">Muscle</tissue>
    </source>
</reference>
<feature type="compositionally biased region" description="Low complexity" evidence="4">
    <location>
        <begin position="199"/>
        <end position="217"/>
    </location>
</feature>
<dbReference type="PANTHER" id="PTHR23167:SF52">
    <property type="entry name" value="SMOOTHELIN"/>
    <property type="match status" value="1"/>
</dbReference>
<dbReference type="SMART" id="SM00033">
    <property type="entry name" value="CH"/>
    <property type="match status" value="1"/>
</dbReference>
<feature type="non-terminal residue" evidence="6">
    <location>
        <position position="437"/>
    </location>
</feature>
<dbReference type="PROSITE" id="PS50021">
    <property type="entry name" value="CH"/>
    <property type="match status" value="1"/>
</dbReference>
<comment type="similarity">
    <text evidence="3">Belongs to the smoothelin family.</text>
</comment>
<dbReference type="Proteomes" id="UP000525205">
    <property type="component" value="Unassembled WGS sequence"/>
</dbReference>
<keyword evidence="7" id="KW-1185">Reference proteome</keyword>
<dbReference type="PANTHER" id="PTHR23167">
    <property type="entry name" value="CALPONIN HOMOLOGY DOMAIN-CONTAINING PROTEIN DDB_G0272472-RELATED"/>
    <property type="match status" value="1"/>
</dbReference>
<organism evidence="6 7">
    <name type="scientific">Cochlearius cochlearius</name>
    <name type="common">Boat-billed heron</name>
    <dbReference type="NCBI Taxonomy" id="110676"/>
    <lineage>
        <taxon>Eukaryota</taxon>
        <taxon>Metazoa</taxon>
        <taxon>Chordata</taxon>
        <taxon>Craniata</taxon>
        <taxon>Vertebrata</taxon>
        <taxon>Euteleostomi</taxon>
        <taxon>Archelosauria</taxon>
        <taxon>Archosauria</taxon>
        <taxon>Dinosauria</taxon>
        <taxon>Saurischia</taxon>
        <taxon>Theropoda</taxon>
        <taxon>Coelurosauria</taxon>
        <taxon>Aves</taxon>
        <taxon>Neognathae</taxon>
        <taxon>Neoaves</taxon>
        <taxon>Aequornithes</taxon>
        <taxon>Pelecaniformes</taxon>
        <taxon>Ardeidae</taxon>
        <taxon>Cochlearius</taxon>
    </lineage>
</organism>
<dbReference type="InterPro" id="IPR022189">
    <property type="entry name" value="SMTN"/>
</dbReference>
<accession>A0A7K8Q125</accession>
<dbReference type="AlphaFoldDB" id="A0A7K8Q125"/>
<evidence type="ECO:0000259" key="5">
    <source>
        <dbReference type="PROSITE" id="PS50021"/>
    </source>
</evidence>
<evidence type="ECO:0000256" key="3">
    <source>
        <dbReference type="ARBA" id="ARBA00061655"/>
    </source>
</evidence>
<feature type="domain" description="Calponin-homology (CH)" evidence="5">
    <location>
        <begin position="297"/>
        <end position="427"/>
    </location>
</feature>
<dbReference type="InterPro" id="IPR036872">
    <property type="entry name" value="CH_dom_sf"/>
</dbReference>
<evidence type="ECO:0000256" key="2">
    <source>
        <dbReference type="ARBA" id="ARBA00023054"/>
    </source>
</evidence>
<dbReference type="FunFam" id="1.10.418.10:FF:000009">
    <property type="entry name" value="smoothelin isoform X2"/>
    <property type="match status" value="1"/>
</dbReference>
<protein>
    <submittedName>
        <fullName evidence="6">SMTN protein</fullName>
    </submittedName>
</protein>
<name>A0A7K8Q125_COCCO</name>
<dbReference type="Gene3D" id="1.10.418.10">
    <property type="entry name" value="Calponin-like domain"/>
    <property type="match status" value="1"/>
</dbReference>
<evidence type="ECO:0000256" key="4">
    <source>
        <dbReference type="SAM" id="MobiDB-lite"/>
    </source>
</evidence>
<feature type="compositionally biased region" description="Basic and acidic residues" evidence="4">
    <location>
        <begin position="235"/>
        <end position="247"/>
    </location>
</feature>
<dbReference type="SUPFAM" id="SSF47576">
    <property type="entry name" value="Calponin-homology domain, CH-domain"/>
    <property type="match status" value="1"/>
</dbReference>